<dbReference type="PROSITE" id="PS50043">
    <property type="entry name" value="HTH_LUXR_2"/>
    <property type="match status" value="1"/>
</dbReference>
<dbReference type="CDD" id="cd06170">
    <property type="entry name" value="LuxR_C_like"/>
    <property type="match status" value="1"/>
</dbReference>
<dbReference type="GO" id="GO:0003677">
    <property type="term" value="F:DNA binding"/>
    <property type="evidence" value="ECO:0007669"/>
    <property type="project" value="InterPro"/>
</dbReference>
<dbReference type="Gene3D" id="3.40.50.300">
    <property type="entry name" value="P-loop containing nucleotide triphosphate hydrolases"/>
    <property type="match status" value="1"/>
</dbReference>
<dbReference type="Gene3D" id="1.10.10.10">
    <property type="entry name" value="Winged helix-like DNA-binding domain superfamily/Winged helix DNA-binding domain"/>
    <property type="match status" value="1"/>
</dbReference>
<dbReference type="Gene3D" id="1.25.40.10">
    <property type="entry name" value="Tetratricopeptide repeat domain"/>
    <property type="match status" value="1"/>
</dbReference>
<keyword evidence="2" id="KW-0067">ATP-binding</keyword>
<dbReference type="InterPro" id="IPR011990">
    <property type="entry name" value="TPR-like_helical_dom_sf"/>
</dbReference>
<protein>
    <submittedName>
        <fullName evidence="4">Regulatory protein, luxR family</fullName>
    </submittedName>
</protein>
<reference evidence="5" key="1">
    <citation type="submission" date="2016-10" db="EMBL/GenBank/DDBJ databases">
        <authorList>
            <person name="Varghese N."/>
            <person name="Submissions S."/>
        </authorList>
    </citation>
    <scope>NUCLEOTIDE SEQUENCE [LARGE SCALE GENOMIC DNA]</scope>
    <source>
        <strain evidence="5">CGMCC 4.3530</strain>
    </source>
</reference>
<dbReference type="InterPro" id="IPR036388">
    <property type="entry name" value="WH-like_DNA-bd_sf"/>
</dbReference>
<dbReference type="GO" id="GO:0004016">
    <property type="term" value="F:adenylate cyclase activity"/>
    <property type="evidence" value="ECO:0007669"/>
    <property type="project" value="TreeGrafter"/>
</dbReference>
<accession>A0A1H3SHN6</accession>
<dbReference type="PANTHER" id="PTHR16305">
    <property type="entry name" value="TESTICULAR SOLUBLE ADENYLYL CYCLASE"/>
    <property type="match status" value="1"/>
</dbReference>
<gene>
    <name evidence="4" type="ORF">SAMN05216215_106522</name>
</gene>
<dbReference type="InterPro" id="IPR041664">
    <property type="entry name" value="AAA_16"/>
</dbReference>
<evidence type="ECO:0000256" key="1">
    <source>
        <dbReference type="ARBA" id="ARBA00022741"/>
    </source>
</evidence>
<organism evidence="4 5">
    <name type="scientific">Saccharopolyspora shandongensis</name>
    <dbReference type="NCBI Taxonomy" id="418495"/>
    <lineage>
        <taxon>Bacteria</taxon>
        <taxon>Bacillati</taxon>
        <taxon>Actinomycetota</taxon>
        <taxon>Actinomycetes</taxon>
        <taxon>Pseudonocardiales</taxon>
        <taxon>Pseudonocardiaceae</taxon>
        <taxon>Saccharopolyspora</taxon>
    </lineage>
</organism>
<dbReference type="EMBL" id="FNOK01000065">
    <property type="protein sequence ID" value="SDZ37444.1"/>
    <property type="molecule type" value="Genomic_DNA"/>
</dbReference>
<dbReference type="SUPFAM" id="SSF46894">
    <property type="entry name" value="C-terminal effector domain of the bipartite response regulators"/>
    <property type="match status" value="1"/>
</dbReference>
<dbReference type="PRINTS" id="PR00038">
    <property type="entry name" value="HTHLUXR"/>
</dbReference>
<dbReference type="OrthoDB" id="8482304at2"/>
<proteinExistence type="predicted"/>
<dbReference type="GO" id="GO:0006355">
    <property type="term" value="P:regulation of DNA-templated transcription"/>
    <property type="evidence" value="ECO:0007669"/>
    <property type="project" value="InterPro"/>
</dbReference>
<dbReference type="RefSeq" id="WP_093276644.1">
    <property type="nucleotide sequence ID" value="NZ_FNOK01000065.1"/>
</dbReference>
<dbReference type="SUPFAM" id="SSF52540">
    <property type="entry name" value="P-loop containing nucleoside triphosphate hydrolases"/>
    <property type="match status" value="1"/>
</dbReference>
<dbReference type="GO" id="GO:0005524">
    <property type="term" value="F:ATP binding"/>
    <property type="evidence" value="ECO:0007669"/>
    <property type="project" value="UniProtKB-KW"/>
</dbReference>
<dbReference type="GO" id="GO:0005737">
    <property type="term" value="C:cytoplasm"/>
    <property type="evidence" value="ECO:0007669"/>
    <property type="project" value="TreeGrafter"/>
</dbReference>
<dbReference type="InterPro" id="IPR016032">
    <property type="entry name" value="Sig_transdc_resp-reg_C-effctor"/>
</dbReference>
<dbReference type="PANTHER" id="PTHR16305:SF35">
    <property type="entry name" value="TRANSCRIPTIONAL ACTIVATOR DOMAIN"/>
    <property type="match status" value="1"/>
</dbReference>
<dbReference type="STRING" id="418495.SAMN05216215_106522"/>
<dbReference type="PROSITE" id="PS00622">
    <property type="entry name" value="HTH_LUXR_1"/>
    <property type="match status" value="1"/>
</dbReference>
<feature type="domain" description="HTH luxR-type" evidence="3">
    <location>
        <begin position="853"/>
        <end position="918"/>
    </location>
</feature>
<dbReference type="AlphaFoldDB" id="A0A1H3SHN6"/>
<keyword evidence="5" id="KW-1185">Reference proteome</keyword>
<name>A0A1H3SHN6_9PSEU</name>
<dbReference type="InterPro" id="IPR027417">
    <property type="entry name" value="P-loop_NTPase"/>
</dbReference>
<dbReference type="SMART" id="SM00421">
    <property type="entry name" value="HTH_LUXR"/>
    <property type="match status" value="1"/>
</dbReference>
<dbReference type="InterPro" id="IPR000792">
    <property type="entry name" value="Tscrpt_reg_LuxR_C"/>
</dbReference>
<dbReference type="Pfam" id="PF00196">
    <property type="entry name" value="GerE"/>
    <property type="match status" value="1"/>
</dbReference>
<evidence type="ECO:0000256" key="2">
    <source>
        <dbReference type="ARBA" id="ARBA00022840"/>
    </source>
</evidence>
<dbReference type="Proteomes" id="UP000199529">
    <property type="component" value="Unassembled WGS sequence"/>
</dbReference>
<sequence>MDTDALPLIGRERVLGESRELLLQVAEGAGNCVVVEGSAGIGKSRLLQEVEAESHALGLGVISSQAVKLDKNTPLITLRSLFRSCHLLGPQIPAGPELNTSTLWAVDQVGEMIAQQARKQPMLIALDDAHWADEATALALRVLVPALRSEPVLWYFTRRPYPIRSCAQEALDWLIGDGAQKRQLEPLSDGAVAQLCAEVLGTEPDEATLAYAARSGGNPFLLREMLRGLPVDGPQEPPAAMTPTFFDAVGERMQDLPEDTRRALDAMTVFGRPFGVHEVAALLGRPAVDLLGTVAMLVDAEVLVEQGAKLSFRHELIREALYHRMPEPTRATLHQEAASVLAQHGRSATEQVKHLLLSGGGWVDVATVVKRAVQEIAPAAPNTGADLILRSLPLITERSPIRAELAAEAVRLLVLAGRPAEAIELGQRFRGGGLPPNTEAMLLLGLTEALHTVGEHAAVIEHTVLALPRAKSDSMVRAELLAMHAHGLVSVGDIEPAAAAATNTVHVANRARTHGALVCGTGARSRVSLAQGDIASAIRYGADAVRLGDRAGDIGRTRHPRLHLAAALTAADRLGEAEEELGRDEQDVAELETVWSQPPRYLCRAELLFATGRLNDAAAEAEAGILLTEQLSAEALAVPLLALRAVVALRADGVSAAWRHLNRAQEIVETGRRRMPDLLVWARLLAEGAEGDPDRIRLELVEVLDRLKRSRSLLVGSPERIPVLVRLAMQVGADDAAAQVIAAAAELGRRNPDVHVLLGAAAHGVGLHRRDVRSLRAAVEHYRAGSQPVLLAHGLEDLAAAEADLGNLDQATELLIEAESGYARCDALLDAARMRALLARTPNLPEPRRQSTRKTGWGSLTRAELRVVRLVAEGLTNREVANRLYLSPHTVDSHLRHSFAKLGITSRVELARRVMTHDQPATHANT</sequence>
<evidence type="ECO:0000313" key="4">
    <source>
        <dbReference type="EMBL" id="SDZ37444.1"/>
    </source>
</evidence>
<dbReference type="Pfam" id="PF13191">
    <property type="entry name" value="AAA_16"/>
    <property type="match status" value="1"/>
</dbReference>
<keyword evidence="1" id="KW-0547">Nucleotide-binding</keyword>
<evidence type="ECO:0000313" key="5">
    <source>
        <dbReference type="Proteomes" id="UP000199529"/>
    </source>
</evidence>
<evidence type="ECO:0000259" key="3">
    <source>
        <dbReference type="PROSITE" id="PS50043"/>
    </source>
</evidence>